<keyword evidence="1" id="KW-1133">Transmembrane helix</keyword>
<proteinExistence type="predicted"/>
<evidence type="ECO:0008006" key="4">
    <source>
        <dbReference type="Google" id="ProtNLM"/>
    </source>
</evidence>
<dbReference type="Proteomes" id="UP000009326">
    <property type="component" value="Unassembled WGS sequence"/>
</dbReference>
<organism evidence="2 3">
    <name type="scientific">Lactobacillus gigeriorum DSM 23908 = CRBIP 24.85</name>
    <dbReference type="NCBI Taxonomy" id="1423751"/>
    <lineage>
        <taxon>Bacteria</taxon>
        <taxon>Bacillati</taxon>
        <taxon>Bacillota</taxon>
        <taxon>Bacilli</taxon>
        <taxon>Lactobacillales</taxon>
        <taxon>Lactobacillaceae</taxon>
        <taxon>Lactobacillus</taxon>
    </lineage>
</organism>
<evidence type="ECO:0000313" key="3">
    <source>
        <dbReference type="Proteomes" id="UP000009326"/>
    </source>
</evidence>
<dbReference type="RefSeq" id="WP_008472820.1">
    <property type="nucleotide sequence ID" value="NZ_AYZO01000009.1"/>
</dbReference>
<accession>I7LCT7</accession>
<protein>
    <recommendedName>
        <fullName evidence="4">YycH protein</fullName>
    </recommendedName>
</protein>
<comment type="caution">
    <text evidence="2">The sequence shown here is derived from an EMBL/GenBank/DDBJ whole genome shotgun (WGS) entry which is preliminary data.</text>
</comment>
<sequence length="450" mass="51833">MKFKFKLSEVLLVTGTIAAIVLSIVLWIFIMTNDQRFSRLSQTNNAISRQQTRSKNTKSNYDLYIPTKAYGFMKGKPYSLYDSKNNLSFEFSNNLQQATVKRIVKMSGSVANYSVLINNPNFLQLSYPDKVTFNMFADFGNKKDNREFNRFFITSSNKWIYVGNDQTSALYRVYLKNANFDRLRRYAKNASQKVPISFYKISTGYATFYTQPTKLKVYSYLTNRQSDAYFVSRLLGTSGVSSRTNKKGVTTYSLSYYTRLSVPTIRSDGPNNYVYTHYDKKDNPDAEVSLTNKLLNSIDYVHQLGLTEQDLRFFDVDDNGVSYTNYIEGMPVFLNQHDLQIVVGSSSDSATTVTFNSLNFQIPIPFDGRTTTLEATRKMLNDLENHGMRENEVQRIVVGYRVEKDNSYNNLVNLIPTYYLKAYGEWKSAEEWAKQDMNLYNLAADRKGDN</sequence>
<keyword evidence="1" id="KW-0472">Membrane</keyword>
<reference evidence="2 3" key="1">
    <citation type="submission" date="2012-06" db="EMBL/GenBank/DDBJ databases">
        <title>Draft genome sequence of Lactobacillus gigeriorum CRBIP 24.85T, isolated from chicken crop.</title>
        <authorList>
            <person name="Cousin S."/>
            <person name="Ma L."/>
            <person name="Creno S."/>
            <person name="Clermont D."/>
            <person name="Loux V."/>
            <person name="Bizet C."/>
            <person name="Bouchier C."/>
        </authorList>
    </citation>
    <scope>NUCLEOTIDE SEQUENCE [LARGE SCALE GENOMIC DNA]</scope>
    <source>
        <strain evidence="3">CRBIP 24.85T</strain>
    </source>
</reference>
<evidence type="ECO:0000256" key="1">
    <source>
        <dbReference type="SAM" id="Phobius"/>
    </source>
</evidence>
<dbReference type="CDD" id="cd15787">
    <property type="entry name" value="YycH_N"/>
    <property type="match status" value="1"/>
</dbReference>
<name>I7LCT7_9LACO</name>
<dbReference type="AlphaFoldDB" id="I7LCT7"/>
<dbReference type="EMBL" id="CAKC01000037">
    <property type="protein sequence ID" value="CCI86776.1"/>
    <property type="molecule type" value="Genomic_DNA"/>
</dbReference>
<keyword evidence="1" id="KW-0812">Transmembrane</keyword>
<gene>
    <name evidence="2" type="ORF">BN52_06190</name>
</gene>
<evidence type="ECO:0000313" key="2">
    <source>
        <dbReference type="EMBL" id="CCI86776.1"/>
    </source>
</evidence>
<dbReference type="STRING" id="1423751.FC38_GL001863"/>
<feature type="transmembrane region" description="Helical" evidence="1">
    <location>
        <begin position="7"/>
        <end position="30"/>
    </location>
</feature>
<dbReference type="Gene3D" id="3.10.450.310">
    <property type="match status" value="1"/>
</dbReference>